<dbReference type="GO" id="GO:0030245">
    <property type="term" value="P:cellulose catabolic process"/>
    <property type="evidence" value="ECO:0007669"/>
    <property type="project" value="UniProtKB-KW"/>
</dbReference>
<keyword evidence="5" id="KW-0325">Glycoprotein</keyword>
<dbReference type="CDD" id="cd07999">
    <property type="entry name" value="GH7_CBH_EG"/>
    <property type="match status" value="1"/>
</dbReference>
<keyword evidence="10" id="KW-0732">Signal</keyword>
<evidence type="ECO:0000256" key="7">
    <source>
        <dbReference type="ARBA" id="ARBA00023295"/>
    </source>
</evidence>
<dbReference type="OrthoDB" id="412382at2759"/>
<sequence length="413" mass="44146">MVHYSIIASALLSVATAQSLGKGQENQPKLTTYSCTKKGGCKPQESYIVLDSASHSIHQKNNTSLGCGNWGSAADPTACPDKATCAKNCVLEPISNYADYGIFTNGASLRMDFYGKDKKFQSPRAYLLNKDKKNYEMLKLTGGEFSFDVDVSKLPCGMNGALYLSEMRADGGRSKLNPGGASVGTGYCDAQCFVTPWVNGEANLDGSGVCCNEMDIWEANSRAASIAPHTCSKPSLFTCKGDECGQTGLCDKPGCGKNSYKNGAKDFYGLGLKIDTKKPFTVVTQFPAKNGVLQSVDRKYVQNGVVFVDEPKSITLNDETCKASGADMFMKLGAMKGMGDAMTRGMVLAMSVWWDESGFMQWLDSGAAGPCSATDGDPQNILKVQPAPSTTFSNIKWGEIGSTFKGKAAQFIA</sequence>
<evidence type="ECO:0000313" key="12">
    <source>
        <dbReference type="Proteomes" id="UP000801428"/>
    </source>
</evidence>
<evidence type="ECO:0000256" key="1">
    <source>
        <dbReference type="ARBA" id="ARBA00000966"/>
    </source>
</evidence>
<feature type="signal peptide" evidence="10">
    <location>
        <begin position="1"/>
        <end position="17"/>
    </location>
</feature>
<dbReference type="Gene3D" id="2.70.100.10">
    <property type="entry name" value="Glycoside hydrolase, family 7, domain"/>
    <property type="match status" value="1"/>
</dbReference>
<comment type="caution">
    <text evidence="11">The sequence shown here is derived from an EMBL/GenBank/DDBJ whole genome shotgun (WGS) entry which is preliminary data.</text>
</comment>
<organism evidence="11 12">
    <name type="scientific">Curvularia kusanoi</name>
    <name type="common">Cochliobolus kusanoi</name>
    <dbReference type="NCBI Taxonomy" id="90978"/>
    <lineage>
        <taxon>Eukaryota</taxon>
        <taxon>Fungi</taxon>
        <taxon>Dikarya</taxon>
        <taxon>Ascomycota</taxon>
        <taxon>Pezizomycotina</taxon>
        <taxon>Dothideomycetes</taxon>
        <taxon>Pleosporomycetidae</taxon>
        <taxon>Pleosporales</taxon>
        <taxon>Pleosporineae</taxon>
        <taxon>Pleosporaceae</taxon>
        <taxon>Curvularia</taxon>
    </lineage>
</organism>
<feature type="chain" id="PRO_5040496185" description="Glucanase" evidence="10">
    <location>
        <begin position="18"/>
        <end position="413"/>
    </location>
</feature>
<evidence type="ECO:0000256" key="3">
    <source>
        <dbReference type="ARBA" id="ARBA00022801"/>
    </source>
</evidence>
<keyword evidence="4 9" id="KW-0136">Cellulose degradation</keyword>
<comment type="catalytic activity">
    <reaction evidence="1">
        <text>Endohydrolysis of (1-&gt;4)-beta-D-glucosidic linkages in cellulose, lichenin and cereal beta-D-glucans.</text>
        <dbReference type="EC" id="3.2.1.4"/>
    </reaction>
</comment>
<keyword evidence="12" id="KW-1185">Reference proteome</keyword>
<dbReference type="InterPro" id="IPR037019">
    <property type="entry name" value="Glyco_hydro_7_sf"/>
</dbReference>
<keyword evidence="8 9" id="KW-0624">Polysaccharide degradation</keyword>
<dbReference type="SUPFAM" id="SSF49899">
    <property type="entry name" value="Concanavalin A-like lectins/glucanases"/>
    <property type="match status" value="1"/>
</dbReference>
<dbReference type="EC" id="3.2.1.-" evidence="9"/>
<dbReference type="GO" id="GO:0008810">
    <property type="term" value="F:cellulase activity"/>
    <property type="evidence" value="ECO:0007669"/>
    <property type="project" value="UniProtKB-EC"/>
</dbReference>
<reference evidence="11" key="1">
    <citation type="submission" date="2019-04" db="EMBL/GenBank/DDBJ databases">
        <title>Sequencing of skin fungus with MAO and IRED activity.</title>
        <authorList>
            <person name="Marsaioli A.J."/>
            <person name="Bonatto J.M.C."/>
            <person name="Reis Junior O."/>
        </authorList>
    </citation>
    <scope>NUCLEOTIDE SEQUENCE</scope>
    <source>
        <strain evidence="11">30M1</strain>
    </source>
</reference>
<dbReference type="AlphaFoldDB" id="A0A9P4T8A4"/>
<dbReference type="EMBL" id="SWKU01000025">
    <property type="protein sequence ID" value="KAF2996906.1"/>
    <property type="molecule type" value="Genomic_DNA"/>
</dbReference>
<accession>A0A9P4T8A4</accession>
<dbReference type="InterPro" id="IPR013320">
    <property type="entry name" value="ConA-like_dom_sf"/>
</dbReference>
<evidence type="ECO:0000256" key="6">
    <source>
        <dbReference type="ARBA" id="ARBA00023277"/>
    </source>
</evidence>
<evidence type="ECO:0000256" key="9">
    <source>
        <dbReference type="RuleBase" id="RU361164"/>
    </source>
</evidence>
<gene>
    <name evidence="11" type="ORF">E8E13_005722</name>
</gene>
<evidence type="ECO:0000313" key="11">
    <source>
        <dbReference type="EMBL" id="KAF2996906.1"/>
    </source>
</evidence>
<keyword evidence="3 9" id="KW-0378">Hydrolase</keyword>
<dbReference type="PRINTS" id="PR00734">
    <property type="entry name" value="GLHYDRLASE7"/>
</dbReference>
<evidence type="ECO:0000256" key="2">
    <source>
        <dbReference type="ARBA" id="ARBA00006044"/>
    </source>
</evidence>
<comment type="similarity">
    <text evidence="2 9">Belongs to the glycosyl hydrolase 7 (cellulase C) family.</text>
</comment>
<dbReference type="PANTHER" id="PTHR33753:SF1">
    <property type="entry name" value="ENDO-BETA-1,4-GLUCANASE CELB"/>
    <property type="match status" value="1"/>
</dbReference>
<keyword evidence="6" id="KW-0119">Carbohydrate metabolism</keyword>
<dbReference type="Pfam" id="PF00840">
    <property type="entry name" value="Glyco_hydro_7"/>
    <property type="match status" value="1"/>
</dbReference>
<keyword evidence="7 9" id="KW-0326">Glycosidase</keyword>
<evidence type="ECO:0000256" key="4">
    <source>
        <dbReference type="ARBA" id="ARBA00023001"/>
    </source>
</evidence>
<dbReference type="Proteomes" id="UP000801428">
    <property type="component" value="Unassembled WGS sequence"/>
</dbReference>
<protein>
    <recommendedName>
        <fullName evidence="9">Glucanase</fullName>
        <ecNumber evidence="9">3.2.1.-</ecNumber>
    </recommendedName>
</protein>
<proteinExistence type="inferred from homology"/>
<evidence type="ECO:0000256" key="10">
    <source>
        <dbReference type="SAM" id="SignalP"/>
    </source>
</evidence>
<evidence type="ECO:0000256" key="5">
    <source>
        <dbReference type="ARBA" id="ARBA00023180"/>
    </source>
</evidence>
<name>A0A9P4T8A4_CURKU</name>
<dbReference type="InterPro" id="IPR001722">
    <property type="entry name" value="Glyco_hydro_7"/>
</dbReference>
<evidence type="ECO:0000256" key="8">
    <source>
        <dbReference type="ARBA" id="ARBA00023326"/>
    </source>
</evidence>
<dbReference type="PANTHER" id="PTHR33753">
    <property type="entry name" value="1,4-BETA-D-GLUCAN CELLOBIOHYDROLASE B"/>
    <property type="match status" value="1"/>
</dbReference>